<dbReference type="RefSeq" id="WP_111875268.1">
    <property type="nucleotide sequence ID" value="NZ_CBCSGC010000037.1"/>
</dbReference>
<gene>
    <name evidence="2" type="ORF">AX018_100166</name>
</gene>
<feature type="domain" description="Alanine dehydrogenase/pyridine nucleotide transhydrogenase NAD(H)-binding" evidence="1">
    <location>
        <begin position="69"/>
        <end position="102"/>
    </location>
</feature>
<name>A0A328ZK05_9BURK</name>
<dbReference type="OrthoDB" id="10013737at2"/>
<evidence type="ECO:0000313" key="3">
    <source>
        <dbReference type="Proteomes" id="UP000248856"/>
    </source>
</evidence>
<dbReference type="SUPFAM" id="SSF51905">
    <property type="entry name" value="FAD/NAD(P)-binding domain"/>
    <property type="match status" value="1"/>
</dbReference>
<keyword evidence="3" id="KW-1185">Reference proteome</keyword>
<proteinExistence type="predicted"/>
<organism evidence="2 3">
    <name type="scientific">Paracidovorax anthurii</name>
    <dbReference type="NCBI Taxonomy" id="78229"/>
    <lineage>
        <taxon>Bacteria</taxon>
        <taxon>Pseudomonadati</taxon>
        <taxon>Pseudomonadota</taxon>
        <taxon>Betaproteobacteria</taxon>
        <taxon>Burkholderiales</taxon>
        <taxon>Comamonadaceae</taxon>
        <taxon>Paracidovorax</taxon>
    </lineage>
</organism>
<dbReference type="EMBL" id="QLTA01000001">
    <property type="protein sequence ID" value="RAR86480.1"/>
    <property type="molecule type" value="Genomic_DNA"/>
</dbReference>
<evidence type="ECO:0000259" key="1">
    <source>
        <dbReference type="Pfam" id="PF01262"/>
    </source>
</evidence>
<dbReference type="AlphaFoldDB" id="A0A328ZK05"/>
<evidence type="ECO:0000313" key="2">
    <source>
        <dbReference type="EMBL" id="RAR86480.1"/>
    </source>
</evidence>
<protein>
    <recommendedName>
        <fullName evidence="1">Alanine dehydrogenase/pyridine nucleotide transhydrogenase NAD(H)-binding domain-containing protein</fullName>
    </recommendedName>
</protein>
<dbReference type="InterPro" id="IPR036188">
    <property type="entry name" value="FAD/NAD-bd_sf"/>
</dbReference>
<reference evidence="2 3" key="1">
    <citation type="submission" date="2018-06" db="EMBL/GenBank/DDBJ databases">
        <title>Genomic Encyclopedia of Archaeal and Bacterial Type Strains, Phase II (KMG-II): from individual species to whole genera.</title>
        <authorList>
            <person name="Goeker M."/>
        </authorList>
    </citation>
    <scope>NUCLEOTIDE SEQUENCE [LARGE SCALE GENOMIC DNA]</scope>
    <source>
        <strain evidence="2 3">CFPB 3232</strain>
    </source>
</reference>
<accession>A0A328ZK05</accession>
<sequence>MSPAIGALNQYGEDGLAILAFKIQALQFDLNRDLKFISMKDQLIRGRTLMLAAYQAGLIGPIPLAEPDTSNVIVIGAGVGGVSAALMACELGLSVTLVESDTACFPLLGLGSDRLFSATVYDWPHLHSGKHKFPYVEVLRDDETVKGLRGDAATLRFPSTARTASELRAEFLGQLDAYKTKFGARLKILCGYRLGLMKDISANEPGNVVAVKVRDTKSPDSKLHLEGQIAVFALGFGLDKDIQQTEAAKDFFSYCDLKKDIEAAVAGPAAGIVRIEGAGDGGLQEALRFVLQDEWHDLHRCVSRLEEILLSDGLGTEWLQLCSRLQSAEDQALRSLMWGYTDERIYSELHALYERETAALLAVAAPSVLQWHNEVVRQAPFKVQLLDRAAYSMKAYSLNRWLVGLLLHVAMSPGGAPGYVRIERVTPATADPKPNVTLRRYGFAGNTKPAMVGTAGEVDLLRRIAFQAIPMNLDSVV</sequence>
<dbReference type="InterPro" id="IPR007698">
    <property type="entry name" value="AlaDH/PNT_NAD(H)-bd"/>
</dbReference>
<comment type="caution">
    <text evidence="2">The sequence shown here is derived from an EMBL/GenBank/DDBJ whole genome shotgun (WGS) entry which is preliminary data.</text>
</comment>
<dbReference type="Gene3D" id="3.50.50.60">
    <property type="entry name" value="FAD/NAD(P)-binding domain"/>
    <property type="match status" value="1"/>
</dbReference>
<dbReference type="PRINTS" id="PR00368">
    <property type="entry name" value="FADPNR"/>
</dbReference>
<dbReference type="Pfam" id="PF01262">
    <property type="entry name" value="AlaDh_PNT_C"/>
    <property type="match status" value="1"/>
</dbReference>
<dbReference type="Proteomes" id="UP000248856">
    <property type="component" value="Unassembled WGS sequence"/>
</dbReference>